<comment type="caution">
    <text evidence="1">The sequence shown here is derived from an EMBL/GenBank/DDBJ whole genome shotgun (WGS) entry which is preliminary data.</text>
</comment>
<dbReference type="CDD" id="cd00377">
    <property type="entry name" value="ICL_PEPM"/>
    <property type="match status" value="1"/>
</dbReference>
<organism evidence="1 2">
    <name type="scientific">Actinocorallia longicatena</name>
    <dbReference type="NCBI Taxonomy" id="111803"/>
    <lineage>
        <taxon>Bacteria</taxon>
        <taxon>Bacillati</taxon>
        <taxon>Actinomycetota</taxon>
        <taxon>Actinomycetes</taxon>
        <taxon>Streptosporangiales</taxon>
        <taxon>Thermomonosporaceae</taxon>
        <taxon>Actinocorallia</taxon>
    </lineage>
</organism>
<proteinExistence type="predicted"/>
<keyword evidence="1" id="KW-0456">Lyase</keyword>
<dbReference type="EMBL" id="BAAAUV010000007">
    <property type="protein sequence ID" value="GAA3214114.1"/>
    <property type="molecule type" value="Genomic_DNA"/>
</dbReference>
<dbReference type="PANTHER" id="PTHR42905:SF16">
    <property type="entry name" value="CARBOXYPHOSPHONOENOLPYRUVATE PHOSPHONOMUTASE-LIKE PROTEIN (AFU_ORTHOLOGUE AFUA_5G07230)"/>
    <property type="match status" value="1"/>
</dbReference>
<evidence type="ECO:0000313" key="2">
    <source>
        <dbReference type="Proteomes" id="UP001501237"/>
    </source>
</evidence>
<dbReference type="RefSeq" id="WP_344829209.1">
    <property type="nucleotide sequence ID" value="NZ_BAAAUV010000007.1"/>
</dbReference>
<accession>A0ABP6QCK2</accession>
<name>A0ABP6QCK2_9ACTN</name>
<dbReference type="InterPro" id="IPR039556">
    <property type="entry name" value="ICL/PEPM"/>
</dbReference>
<reference evidence="2" key="1">
    <citation type="journal article" date="2019" name="Int. J. Syst. Evol. Microbiol.">
        <title>The Global Catalogue of Microorganisms (GCM) 10K type strain sequencing project: providing services to taxonomists for standard genome sequencing and annotation.</title>
        <authorList>
            <consortium name="The Broad Institute Genomics Platform"/>
            <consortium name="The Broad Institute Genome Sequencing Center for Infectious Disease"/>
            <person name="Wu L."/>
            <person name="Ma J."/>
        </authorList>
    </citation>
    <scope>NUCLEOTIDE SEQUENCE [LARGE SCALE GENOMIC DNA]</scope>
    <source>
        <strain evidence="2">JCM 9377</strain>
    </source>
</reference>
<dbReference type="InterPro" id="IPR040442">
    <property type="entry name" value="Pyrv_kinase-like_dom_sf"/>
</dbReference>
<dbReference type="PANTHER" id="PTHR42905">
    <property type="entry name" value="PHOSPHOENOLPYRUVATE CARBOXYLASE"/>
    <property type="match status" value="1"/>
</dbReference>
<dbReference type="SUPFAM" id="SSF51621">
    <property type="entry name" value="Phosphoenolpyruvate/pyruvate domain"/>
    <property type="match status" value="1"/>
</dbReference>
<sequence>MTASAFLALHHAPGPLVIPNVWDGGSAKIMAGAGFPVLATTSAGIAFSHGVPDGTLGRAAMTARIAQIVEAAGVPVTADLESGYGDVAGTVADAVAIGVVGVNLEDTDHGVLVEAREAAARIAAARAAAPSGTLVLNARVDTYLAGAADPFAETLRRAGLYLDAGADCVFVPGVDDLDVIAELVRRVPAPLNIVAGLTGTPLTVAELAGAGVARVTVGGSLARAVLATVETAAHDIRDHGTFPFTATALPHAALQARFGA</sequence>
<dbReference type="InterPro" id="IPR015813">
    <property type="entry name" value="Pyrv/PenolPyrv_kinase-like_dom"/>
</dbReference>
<protein>
    <submittedName>
        <fullName evidence="1">Isocitrate lyase/phosphoenolpyruvate mutase family protein</fullName>
    </submittedName>
</protein>
<dbReference type="Gene3D" id="6.10.250.2750">
    <property type="match status" value="1"/>
</dbReference>
<keyword evidence="2" id="KW-1185">Reference proteome</keyword>
<dbReference type="Pfam" id="PF13714">
    <property type="entry name" value="PEP_mutase"/>
    <property type="match status" value="1"/>
</dbReference>
<dbReference type="GO" id="GO:0016829">
    <property type="term" value="F:lyase activity"/>
    <property type="evidence" value="ECO:0007669"/>
    <property type="project" value="UniProtKB-KW"/>
</dbReference>
<dbReference type="Gene3D" id="3.20.20.60">
    <property type="entry name" value="Phosphoenolpyruvate-binding domains"/>
    <property type="match status" value="1"/>
</dbReference>
<gene>
    <name evidence="1" type="ORF">GCM10010468_34700</name>
</gene>
<evidence type="ECO:0000313" key="1">
    <source>
        <dbReference type="EMBL" id="GAA3214114.1"/>
    </source>
</evidence>
<dbReference type="Proteomes" id="UP001501237">
    <property type="component" value="Unassembled WGS sequence"/>
</dbReference>